<dbReference type="RefSeq" id="WP_188977371.1">
    <property type="nucleotide sequence ID" value="NZ_BMPG01000002.1"/>
</dbReference>
<gene>
    <name evidence="8" type="ORF">GCM10009039_14160</name>
</gene>
<dbReference type="GO" id="GO:0004674">
    <property type="term" value="F:protein serine/threonine kinase activity"/>
    <property type="evidence" value="ECO:0007669"/>
    <property type="project" value="UniProtKB-KW"/>
</dbReference>
<evidence type="ECO:0000259" key="7">
    <source>
        <dbReference type="PROSITE" id="PS51146"/>
    </source>
</evidence>
<dbReference type="PANTHER" id="PTHR42926:SF1">
    <property type="entry name" value="CIRCADIAN CLOCK OSCILLATOR PROTEIN KAIC 1"/>
    <property type="match status" value="1"/>
</dbReference>
<evidence type="ECO:0000256" key="3">
    <source>
        <dbReference type="ARBA" id="ARBA00022679"/>
    </source>
</evidence>
<keyword evidence="9" id="KW-1185">Reference proteome</keyword>
<name>A0A830FIV5_9EURY</name>
<dbReference type="SUPFAM" id="SSF52540">
    <property type="entry name" value="P-loop containing nucleoside triphosphate hydrolases"/>
    <property type="match status" value="2"/>
</dbReference>
<evidence type="ECO:0000313" key="8">
    <source>
        <dbReference type="EMBL" id="GGL57151.1"/>
    </source>
</evidence>
<dbReference type="Proteomes" id="UP000607197">
    <property type="component" value="Unassembled WGS sequence"/>
</dbReference>
<accession>A0A830FIV5</accession>
<dbReference type="EMBL" id="BMPG01000002">
    <property type="protein sequence ID" value="GGL57151.1"/>
    <property type="molecule type" value="Genomic_DNA"/>
</dbReference>
<dbReference type="SMART" id="SM00382">
    <property type="entry name" value="AAA"/>
    <property type="match status" value="2"/>
</dbReference>
<dbReference type="AlphaFoldDB" id="A0A830FIV5"/>
<proteinExistence type="predicted"/>
<keyword evidence="5 8" id="KW-0418">Kinase</keyword>
<keyword evidence="6" id="KW-0378">Hydrolase</keyword>
<dbReference type="PANTHER" id="PTHR42926">
    <property type="match status" value="1"/>
</dbReference>
<dbReference type="InterPro" id="IPR027417">
    <property type="entry name" value="P-loop_NTPase"/>
</dbReference>
<dbReference type="GO" id="GO:0005524">
    <property type="term" value="F:ATP binding"/>
    <property type="evidence" value="ECO:0007669"/>
    <property type="project" value="InterPro"/>
</dbReference>
<evidence type="ECO:0000256" key="1">
    <source>
        <dbReference type="ARBA" id="ARBA00012513"/>
    </source>
</evidence>
<evidence type="ECO:0000256" key="6">
    <source>
        <dbReference type="ARBA" id="ARBA00022801"/>
    </source>
</evidence>
<keyword evidence="3" id="KW-0808">Transferase</keyword>
<evidence type="ECO:0000313" key="9">
    <source>
        <dbReference type="Proteomes" id="UP000607197"/>
    </source>
</evidence>
<dbReference type="OrthoDB" id="27015at2157"/>
<dbReference type="Gene3D" id="3.40.50.300">
    <property type="entry name" value="P-loop containing nucleotide triphosphate hydrolases"/>
    <property type="match status" value="2"/>
</dbReference>
<reference evidence="8" key="2">
    <citation type="submission" date="2020-09" db="EMBL/GenBank/DDBJ databases">
        <authorList>
            <person name="Sun Q."/>
            <person name="Ohkuma M."/>
        </authorList>
    </citation>
    <scope>NUCLEOTIDE SEQUENCE</scope>
    <source>
        <strain evidence="8">JCM 19596</strain>
    </source>
</reference>
<dbReference type="InterPro" id="IPR030665">
    <property type="entry name" value="KaiC"/>
</dbReference>
<dbReference type="PROSITE" id="PS51146">
    <property type="entry name" value="KAIC"/>
    <property type="match status" value="2"/>
</dbReference>
<comment type="caution">
    <text evidence="8">The sequence shown here is derived from an EMBL/GenBank/DDBJ whole genome shotgun (WGS) entry which is preliminary data.</text>
</comment>
<dbReference type="Pfam" id="PF06745">
    <property type="entry name" value="ATPase"/>
    <property type="match status" value="2"/>
</dbReference>
<dbReference type="InterPro" id="IPR003593">
    <property type="entry name" value="AAA+_ATPase"/>
</dbReference>
<dbReference type="EC" id="2.7.11.1" evidence="1"/>
<keyword evidence="4" id="KW-0677">Repeat</keyword>
<reference evidence="8" key="1">
    <citation type="journal article" date="2014" name="Int. J. Syst. Evol. Microbiol.">
        <title>Complete genome sequence of Corynebacterium casei LMG S-19264T (=DSM 44701T), isolated from a smear-ripened cheese.</title>
        <authorList>
            <consortium name="US DOE Joint Genome Institute (JGI-PGF)"/>
            <person name="Walter F."/>
            <person name="Albersmeier A."/>
            <person name="Kalinowski J."/>
            <person name="Ruckert C."/>
        </authorList>
    </citation>
    <scope>NUCLEOTIDE SEQUENCE</scope>
    <source>
        <strain evidence="8">JCM 19596</strain>
    </source>
</reference>
<evidence type="ECO:0000256" key="4">
    <source>
        <dbReference type="ARBA" id="ARBA00022737"/>
    </source>
</evidence>
<dbReference type="InterPro" id="IPR010624">
    <property type="entry name" value="KaiC_dom"/>
</dbReference>
<feature type="domain" description="KaiC" evidence="7">
    <location>
        <begin position="12"/>
        <end position="244"/>
    </location>
</feature>
<evidence type="ECO:0000256" key="5">
    <source>
        <dbReference type="ARBA" id="ARBA00022777"/>
    </source>
</evidence>
<dbReference type="InterPro" id="IPR014774">
    <property type="entry name" value="KaiC-like_dom"/>
</dbReference>
<feature type="domain" description="KaiC" evidence="7">
    <location>
        <begin position="246"/>
        <end position="480"/>
    </location>
</feature>
<organism evidence="8 9">
    <name type="scientific">Halocalculus aciditolerans</name>
    <dbReference type="NCBI Taxonomy" id="1383812"/>
    <lineage>
        <taxon>Archaea</taxon>
        <taxon>Methanobacteriati</taxon>
        <taxon>Methanobacteriota</taxon>
        <taxon>Stenosarchaea group</taxon>
        <taxon>Halobacteria</taxon>
        <taxon>Halobacteriales</taxon>
        <taxon>Halobacteriaceae</taxon>
        <taxon>Halocalculus</taxon>
    </lineage>
</organism>
<sequence length="493" mass="54984">MTTDDNRGVFETRVQTGVPGLDRVVGGGYIPGRSYMIRGKPGAGKTLAGVHFLLSGDPADALFVNLGEPEHDVKRDAENFGLDLDGVAFLDLSPSADSFTESQSYDIFPADEVETGGITERIVDAVREHEPERVFVDPMTQFRYLAPDDYQFREQVLSFLQFLKEEDCTTLFTSQNTAATPDDDLQFMSDGIVHLDHDSERRNLRVTKFRGSEFEGGDHAVRISDDGMRVYPRLRPDEYQSEFDPASVPSGIPEMDALLHGGLERGTVSIISGPSGVGKTTTGAQFMKEAAGRGERSVIYMFEESEQTFLQRCSAINIPVEAMIERGTLELKEIEALERSAPEFANDVRYEVEENGADIVMIDGIQGYRLAVHGEEEELTNEIHALGRYLKNMGVTTILVSEIADITGQFQATEVNVSYIADNIVFLRYLEFDGELRKAIGVLKKRASDFERNLREYEITQHGIRVGDQLTNLQGILSGTPEWTDDDEFDERD</sequence>
<keyword evidence="2" id="KW-0597">Phosphoprotein</keyword>
<dbReference type="InterPro" id="IPR051347">
    <property type="entry name" value="Circadian_clock_KaiC-rel"/>
</dbReference>
<keyword evidence="8" id="KW-0723">Serine/threonine-protein kinase</keyword>
<protein>
    <recommendedName>
        <fullName evidence="1">non-specific serine/threonine protein kinase</fullName>
        <ecNumber evidence="1">2.7.11.1</ecNumber>
    </recommendedName>
</protein>
<dbReference type="PIRSF" id="PIRSF039117">
    <property type="entry name" value="KaiC"/>
    <property type="match status" value="1"/>
</dbReference>
<evidence type="ECO:0000256" key="2">
    <source>
        <dbReference type="ARBA" id="ARBA00022553"/>
    </source>
</evidence>
<dbReference type="GO" id="GO:0016787">
    <property type="term" value="F:hydrolase activity"/>
    <property type="evidence" value="ECO:0007669"/>
    <property type="project" value="UniProtKB-KW"/>
</dbReference>